<dbReference type="Proteomes" id="UP000256884">
    <property type="component" value="Unassembled WGS sequence"/>
</dbReference>
<accession>A0A3E0ICC9</accession>
<dbReference type="EMBL" id="QUNS01000001">
    <property type="protein sequence ID" value="REH56332.1"/>
    <property type="molecule type" value="Genomic_DNA"/>
</dbReference>
<reference evidence="1 2" key="1">
    <citation type="submission" date="2018-08" db="EMBL/GenBank/DDBJ databases">
        <title>Genomic Encyclopedia of Type Strains, Phase IV (KMG-IV): sequencing the most valuable type-strain genomes for metagenomic binning, comparative biology and taxonomic classification.</title>
        <authorList>
            <person name="Goeker M."/>
        </authorList>
    </citation>
    <scope>NUCLEOTIDE SEQUENCE [LARGE SCALE GENOMIC DNA]</scope>
    <source>
        <strain evidence="1 2">DSM 18841</strain>
    </source>
</reference>
<keyword evidence="2" id="KW-1185">Reference proteome</keyword>
<name>A0A3E0ICC9_9FLAO</name>
<proteinExistence type="predicted"/>
<organism evidence="1 2">
    <name type="scientific">Tenacibaculum gallaicum</name>
    <dbReference type="NCBI Taxonomy" id="561505"/>
    <lineage>
        <taxon>Bacteria</taxon>
        <taxon>Pseudomonadati</taxon>
        <taxon>Bacteroidota</taxon>
        <taxon>Flavobacteriia</taxon>
        <taxon>Flavobacteriales</taxon>
        <taxon>Flavobacteriaceae</taxon>
        <taxon>Tenacibaculum</taxon>
    </lineage>
</organism>
<dbReference type="RefSeq" id="WP_170136988.1">
    <property type="nucleotide sequence ID" value="NZ_QUNS01000001.1"/>
</dbReference>
<evidence type="ECO:0000313" key="1">
    <source>
        <dbReference type="EMBL" id="REH56332.1"/>
    </source>
</evidence>
<sequence>MLKNISKTSKLLTKQEQKVIKGNGGCFPLEPCDVGYVYDYTACACVPDNS</sequence>
<comment type="caution">
    <text evidence="1">The sequence shown here is derived from an EMBL/GenBank/DDBJ whole genome shotgun (WGS) entry which is preliminary data.</text>
</comment>
<evidence type="ECO:0000313" key="2">
    <source>
        <dbReference type="Proteomes" id="UP000256884"/>
    </source>
</evidence>
<dbReference type="AlphaFoldDB" id="A0A3E0ICC9"/>
<protein>
    <submittedName>
        <fullName evidence="1">Uncharacterized protein</fullName>
    </submittedName>
</protein>
<gene>
    <name evidence="1" type="ORF">C7448_101370</name>
</gene>